<dbReference type="EMBL" id="JANBVO010000014">
    <property type="protein sequence ID" value="KAJ9145435.1"/>
    <property type="molecule type" value="Genomic_DNA"/>
</dbReference>
<feature type="binding site" evidence="12">
    <location>
        <position position="109"/>
    </location>
    <ligand>
        <name>Zn(2+)</name>
        <dbReference type="ChEBI" id="CHEBI:29105"/>
    </ligand>
</feature>
<proteinExistence type="inferred from homology"/>
<dbReference type="Pfam" id="PF20511">
    <property type="entry name" value="PMI_typeI_cat"/>
    <property type="match status" value="1"/>
</dbReference>
<evidence type="ECO:0000256" key="2">
    <source>
        <dbReference type="ARBA" id="ARBA00002564"/>
    </source>
</evidence>
<evidence type="ECO:0000256" key="6">
    <source>
        <dbReference type="ARBA" id="ARBA00018236"/>
    </source>
</evidence>
<evidence type="ECO:0000256" key="10">
    <source>
        <dbReference type="ARBA" id="ARBA00029741"/>
    </source>
</evidence>
<evidence type="ECO:0000256" key="9">
    <source>
        <dbReference type="ARBA" id="ARBA00023235"/>
    </source>
</evidence>
<dbReference type="PANTHER" id="PTHR10309">
    <property type="entry name" value="MANNOSE-6-PHOSPHATE ISOMERASE"/>
    <property type="match status" value="1"/>
</dbReference>
<dbReference type="PIRSF" id="PIRSF001480">
    <property type="entry name" value="Mannose-6-phosphate_isomerase"/>
    <property type="match status" value="1"/>
</dbReference>
<accession>A0AA38VJE7</accession>
<dbReference type="InterPro" id="IPR046457">
    <property type="entry name" value="PMI_typeI_cat"/>
</dbReference>
<keyword evidence="9 14" id="KW-0413">Isomerase</keyword>
<evidence type="ECO:0000256" key="11">
    <source>
        <dbReference type="ARBA" id="ARBA00030762"/>
    </source>
</evidence>
<dbReference type="CDD" id="cd07011">
    <property type="entry name" value="cupin_PMI_type_I_N"/>
    <property type="match status" value="1"/>
</dbReference>
<name>A0AA38VJE7_9PEZI</name>
<protein>
    <recommendedName>
        <fullName evidence="6">Mannose-6-phosphate isomerase</fullName>
        <ecNumber evidence="5">5.3.1.8</ecNumber>
    </recommendedName>
    <alternativeName>
        <fullName evidence="10">Phosphohexomutase</fullName>
    </alternativeName>
    <alternativeName>
        <fullName evidence="11">Phosphomannose isomerase</fullName>
    </alternativeName>
</protein>
<feature type="binding site" evidence="12">
    <location>
        <position position="136"/>
    </location>
    <ligand>
        <name>Zn(2+)</name>
        <dbReference type="ChEBI" id="CHEBI:29105"/>
    </ligand>
</feature>
<gene>
    <name evidence="14" type="ORF">NKR23_g5298</name>
</gene>
<evidence type="ECO:0000256" key="8">
    <source>
        <dbReference type="ARBA" id="ARBA00022833"/>
    </source>
</evidence>
<dbReference type="InterPro" id="IPR016305">
    <property type="entry name" value="Mannose-6-P_Isomerase"/>
</dbReference>
<dbReference type="GO" id="GO:0009298">
    <property type="term" value="P:GDP-mannose biosynthetic process"/>
    <property type="evidence" value="ECO:0007669"/>
    <property type="project" value="InterPro"/>
</dbReference>
<dbReference type="InterPro" id="IPR014710">
    <property type="entry name" value="RmlC-like_jellyroll"/>
</dbReference>
<feature type="binding site" evidence="12">
    <location>
        <position position="264"/>
    </location>
    <ligand>
        <name>Zn(2+)</name>
        <dbReference type="ChEBI" id="CHEBI:29105"/>
    </ligand>
</feature>
<comment type="similarity">
    <text evidence="4">Belongs to the mannose-6-phosphate isomerase type 1 family.</text>
</comment>
<dbReference type="GO" id="GO:0004476">
    <property type="term" value="F:mannose-6-phosphate isomerase activity"/>
    <property type="evidence" value="ECO:0007669"/>
    <property type="project" value="UniProtKB-EC"/>
</dbReference>
<dbReference type="AlphaFoldDB" id="A0AA38VJE7"/>
<reference evidence="14" key="1">
    <citation type="submission" date="2022-07" db="EMBL/GenBank/DDBJ databases">
        <title>Fungi with potential for degradation of polypropylene.</title>
        <authorList>
            <person name="Gostincar C."/>
        </authorList>
    </citation>
    <scope>NUCLEOTIDE SEQUENCE</scope>
    <source>
        <strain evidence="14">EXF-13308</strain>
    </source>
</reference>
<keyword evidence="8 12" id="KW-0862">Zinc</keyword>
<feature type="binding site" evidence="12">
    <location>
        <position position="111"/>
    </location>
    <ligand>
        <name>Zn(2+)</name>
        <dbReference type="ChEBI" id="CHEBI:29105"/>
    </ligand>
</feature>
<dbReference type="Gene3D" id="1.10.441.10">
    <property type="entry name" value="Phosphomannose Isomerase, domain 2"/>
    <property type="match status" value="1"/>
</dbReference>
<dbReference type="GO" id="GO:0005975">
    <property type="term" value="P:carbohydrate metabolic process"/>
    <property type="evidence" value="ECO:0007669"/>
    <property type="project" value="InterPro"/>
</dbReference>
<dbReference type="SUPFAM" id="SSF51182">
    <property type="entry name" value="RmlC-like cupins"/>
    <property type="match status" value="1"/>
</dbReference>
<comment type="cofactor">
    <cofactor evidence="12">
        <name>Zn(2+)</name>
        <dbReference type="ChEBI" id="CHEBI:29105"/>
    </cofactor>
    <text evidence="12">Binds 1 zinc ion per subunit.</text>
</comment>
<evidence type="ECO:0000256" key="5">
    <source>
        <dbReference type="ARBA" id="ARBA00011956"/>
    </source>
</evidence>
<dbReference type="PRINTS" id="PR00714">
    <property type="entry name" value="MAN6PISMRASE"/>
</dbReference>
<dbReference type="PANTHER" id="PTHR10309:SF4">
    <property type="entry name" value="MANNOSE-6-PHOSPHATE ISOMERASE"/>
    <property type="match status" value="1"/>
</dbReference>
<keyword evidence="15" id="KW-1185">Reference proteome</keyword>
<organism evidence="14 15">
    <name type="scientific">Pleurostoma richardsiae</name>
    <dbReference type="NCBI Taxonomy" id="41990"/>
    <lineage>
        <taxon>Eukaryota</taxon>
        <taxon>Fungi</taxon>
        <taxon>Dikarya</taxon>
        <taxon>Ascomycota</taxon>
        <taxon>Pezizomycotina</taxon>
        <taxon>Sordariomycetes</taxon>
        <taxon>Sordariomycetidae</taxon>
        <taxon>Calosphaeriales</taxon>
        <taxon>Pleurostomataceae</taxon>
        <taxon>Pleurostoma</taxon>
    </lineage>
</organism>
<evidence type="ECO:0000313" key="14">
    <source>
        <dbReference type="EMBL" id="KAJ9145435.1"/>
    </source>
</evidence>
<evidence type="ECO:0000256" key="12">
    <source>
        <dbReference type="PIRSR" id="PIRSR001480-2"/>
    </source>
</evidence>
<sequence>MTTTRVFQLSGSCNNYPWGKQGKQSLAAQLCARTPDTGFQIKDDERYSEMWFGDYPDFPARVLKTGEPLKDALQKNKETLLGKKVINELDGQLPFLPKILSIAKALPLQIHPNKELAAKLHAKDPDNFTDPNHKPEIAVALSKFEVFGGWKQLSEIEPLFKLCDALGQFVPKGTSKWTDETLRQVTKSMLKADEATVKSIEEGLSKIPKSDLDKFGAGYILDLLPRLQSQYGPQDPGSLVALTCMNFMVLSPLDAIYIPADGIHAYLSGNIVECMARSNNVLNAGFCPPADRNSADLFASALTFQPHSASDLILSSQVSKRSSTGKTRVYRPPMAEFDMLVASLGAGEGDELAPTEGPGVLIVTQGSGVMKGDQASSDSSAAEFELREGFIYFVAPGVKLKWETAGGMQVFMAAV</sequence>
<comment type="caution">
    <text evidence="14">The sequence shown here is derived from an EMBL/GenBank/DDBJ whole genome shotgun (WGS) entry which is preliminary data.</text>
</comment>
<evidence type="ECO:0000313" key="15">
    <source>
        <dbReference type="Proteomes" id="UP001174694"/>
    </source>
</evidence>
<dbReference type="InterPro" id="IPR011051">
    <property type="entry name" value="RmlC_Cupin_sf"/>
</dbReference>
<dbReference type="EC" id="5.3.1.8" evidence="5"/>
<dbReference type="NCBIfam" id="TIGR00218">
    <property type="entry name" value="manA"/>
    <property type="match status" value="1"/>
</dbReference>
<dbReference type="GO" id="GO:0008270">
    <property type="term" value="F:zinc ion binding"/>
    <property type="evidence" value="ECO:0007669"/>
    <property type="project" value="InterPro"/>
</dbReference>
<comment type="catalytic activity">
    <reaction evidence="1">
        <text>D-mannose 6-phosphate = D-fructose 6-phosphate</text>
        <dbReference type="Rhea" id="RHEA:12356"/>
        <dbReference type="ChEBI" id="CHEBI:58735"/>
        <dbReference type="ChEBI" id="CHEBI:61527"/>
        <dbReference type="EC" id="5.3.1.8"/>
    </reaction>
</comment>
<evidence type="ECO:0000259" key="13">
    <source>
        <dbReference type="Pfam" id="PF20511"/>
    </source>
</evidence>
<comment type="function">
    <text evidence="2">Involved in the synthesis of the GDP-mannose and dolichol-phosphate-mannose required for a number of critical mannosyl transfer reactions.</text>
</comment>
<dbReference type="Gene3D" id="2.60.120.10">
    <property type="entry name" value="Jelly Rolls"/>
    <property type="match status" value="2"/>
</dbReference>
<keyword evidence="7 12" id="KW-0479">Metal-binding</keyword>
<dbReference type="InterPro" id="IPR001250">
    <property type="entry name" value="Man6P_Isoase-1"/>
</dbReference>
<evidence type="ECO:0000256" key="3">
    <source>
        <dbReference type="ARBA" id="ARBA00004666"/>
    </source>
</evidence>
<dbReference type="Proteomes" id="UP001174694">
    <property type="component" value="Unassembled WGS sequence"/>
</dbReference>
<evidence type="ECO:0000256" key="1">
    <source>
        <dbReference type="ARBA" id="ARBA00000757"/>
    </source>
</evidence>
<comment type="pathway">
    <text evidence="3">Nucleotide-sugar biosynthesis; GDP-alpha-D-mannose biosynthesis; alpha-D-mannose 1-phosphate from D-fructose 6-phosphate: step 1/2.</text>
</comment>
<evidence type="ECO:0000256" key="4">
    <source>
        <dbReference type="ARBA" id="ARBA00010772"/>
    </source>
</evidence>
<dbReference type="GO" id="GO:0005829">
    <property type="term" value="C:cytosol"/>
    <property type="evidence" value="ECO:0007669"/>
    <property type="project" value="TreeGrafter"/>
</dbReference>
<feature type="domain" description="Phosphomannose isomerase type I catalytic" evidence="13">
    <location>
        <begin position="6"/>
        <end position="152"/>
    </location>
</feature>
<evidence type="ECO:0000256" key="7">
    <source>
        <dbReference type="ARBA" id="ARBA00022723"/>
    </source>
</evidence>